<sequence>MKKQIILMTALCIGTFTACTTDADVLDESPSYVSFTPSLPMETSRATDTGFDNNDQIGVFAMRDNGYGEGGTVGASNYADNVPYKYVNYTEFTPMGSGIALPADGSKLYYYAVYPYFSGAGASFVFDVETDQSSGNNYSLSDLMTAYTTVSSAAESVHLNFSHRLSKVVVGMDNAGFEAYNFTLTDVYTRANANLNARTFTCTGSRGDVIMAGNGMNSFKAILPPQTFADGDQFGYMETNGEKYTITASGNIELHSGKVTAIVVRVDGGRGTEHFSAVQVR</sequence>
<dbReference type="InterPro" id="IPR042278">
    <property type="entry name" value="Mfa-like_1_N"/>
</dbReference>
<feature type="chain" id="PRO_5043386351" evidence="1">
    <location>
        <begin position="24"/>
        <end position="281"/>
    </location>
</feature>
<keyword evidence="3" id="KW-1185">Reference proteome</keyword>
<dbReference type="RefSeq" id="WP_258335346.1">
    <property type="nucleotide sequence ID" value="NZ_DYUJ01000058.1"/>
</dbReference>
<evidence type="ECO:0000256" key="1">
    <source>
        <dbReference type="SAM" id="SignalP"/>
    </source>
</evidence>
<dbReference type="Gene3D" id="2.60.40.2630">
    <property type="match status" value="1"/>
</dbReference>
<dbReference type="InterPro" id="IPR025049">
    <property type="entry name" value="Mfa-like_1"/>
</dbReference>
<accession>A0AAW5MWY2</accession>
<reference evidence="2 3" key="1">
    <citation type="submission" date="2022-08" db="EMBL/GenBank/DDBJ databases">
        <authorList>
            <person name="Zeman M."/>
            <person name="Kubasova T."/>
        </authorList>
    </citation>
    <scope>NUCLEOTIDE SEQUENCE [LARGE SCALE GENOMIC DNA]</scope>
    <source>
        <strain evidence="2 3">ET62</strain>
    </source>
</reference>
<dbReference type="Proteomes" id="UP001204579">
    <property type="component" value="Unassembled WGS sequence"/>
</dbReference>
<proteinExistence type="predicted"/>
<keyword evidence="1" id="KW-0732">Signal</keyword>
<comment type="caution">
    <text evidence="2">The sequence shown here is derived from an EMBL/GenBank/DDBJ whole genome shotgun (WGS) entry which is preliminary data.</text>
</comment>
<dbReference type="Pfam" id="PF13149">
    <property type="entry name" value="Mfa_like_1"/>
    <property type="match status" value="1"/>
</dbReference>
<organism evidence="2 3">
    <name type="scientific">Phocaeicola barnesiae</name>
    <dbReference type="NCBI Taxonomy" id="376804"/>
    <lineage>
        <taxon>Bacteria</taxon>
        <taxon>Pseudomonadati</taxon>
        <taxon>Bacteroidota</taxon>
        <taxon>Bacteroidia</taxon>
        <taxon>Bacteroidales</taxon>
        <taxon>Bacteroidaceae</taxon>
        <taxon>Phocaeicola</taxon>
    </lineage>
</organism>
<dbReference type="PROSITE" id="PS51257">
    <property type="entry name" value="PROKAR_LIPOPROTEIN"/>
    <property type="match status" value="1"/>
</dbReference>
<dbReference type="CDD" id="cd13120">
    <property type="entry name" value="BF2867_like_N"/>
    <property type="match status" value="1"/>
</dbReference>
<evidence type="ECO:0000313" key="2">
    <source>
        <dbReference type="EMBL" id="MCR8872946.1"/>
    </source>
</evidence>
<dbReference type="Gene3D" id="2.60.40.2620">
    <property type="entry name" value="Fimbrillin-like"/>
    <property type="match status" value="1"/>
</dbReference>
<gene>
    <name evidence="2" type="ORF">NW209_02730</name>
</gene>
<dbReference type="EMBL" id="JANRHJ010000002">
    <property type="protein sequence ID" value="MCR8872946.1"/>
    <property type="molecule type" value="Genomic_DNA"/>
</dbReference>
<evidence type="ECO:0000313" key="3">
    <source>
        <dbReference type="Proteomes" id="UP001204579"/>
    </source>
</evidence>
<dbReference type="AlphaFoldDB" id="A0AAW5MWY2"/>
<name>A0AAW5MWY2_9BACT</name>
<protein>
    <submittedName>
        <fullName evidence="2">Fimbrillin family protein</fullName>
    </submittedName>
</protein>
<feature type="signal peptide" evidence="1">
    <location>
        <begin position="1"/>
        <end position="23"/>
    </location>
</feature>